<keyword evidence="3" id="KW-0804">Transcription</keyword>
<accession>A0A2J0Z2V0</accession>
<dbReference type="GO" id="GO:0003700">
    <property type="term" value="F:DNA-binding transcription factor activity"/>
    <property type="evidence" value="ECO:0007669"/>
    <property type="project" value="InterPro"/>
</dbReference>
<dbReference type="PRINTS" id="PR00598">
    <property type="entry name" value="HTHMARR"/>
</dbReference>
<evidence type="ECO:0000256" key="2">
    <source>
        <dbReference type="ARBA" id="ARBA00023125"/>
    </source>
</evidence>
<dbReference type="SUPFAM" id="SSF46785">
    <property type="entry name" value="Winged helix' DNA-binding domain"/>
    <property type="match status" value="1"/>
</dbReference>
<dbReference type="Pfam" id="PF12802">
    <property type="entry name" value="MarR_2"/>
    <property type="match status" value="1"/>
</dbReference>
<protein>
    <submittedName>
        <fullName evidence="5">MarR family transcriptional regulator</fullName>
    </submittedName>
</protein>
<dbReference type="InterPro" id="IPR023187">
    <property type="entry name" value="Tscrpt_reg_MarR-type_CS"/>
</dbReference>
<evidence type="ECO:0000313" key="6">
    <source>
        <dbReference type="Proteomes" id="UP000231987"/>
    </source>
</evidence>
<organism evidence="5 6">
    <name type="scientific">Rhizobium meliloti</name>
    <name type="common">Ensifer meliloti</name>
    <name type="synonym">Sinorhizobium meliloti</name>
    <dbReference type="NCBI Taxonomy" id="382"/>
    <lineage>
        <taxon>Bacteria</taxon>
        <taxon>Pseudomonadati</taxon>
        <taxon>Pseudomonadota</taxon>
        <taxon>Alphaproteobacteria</taxon>
        <taxon>Hyphomicrobiales</taxon>
        <taxon>Rhizobiaceae</taxon>
        <taxon>Sinorhizobium/Ensifer group</taxon>
        <taxon>Sinorhizobium</taxon>
    </lineage>
</organism>
<dbReference type="AlphaFoldDB" id="A0A2J0Z2V0"/>
<dbReference type="Proteomes" id="UP000231987">
    <property type="component" value="Unassembled WGS sequence"/>
</dbReference>
<dbReference type="PROSITE" id="PS50995">
    <property type="entry name" value="HTH_MARR_2"/>
    <property type="match status" value="1"/>
</dbReference>
<dbReference type="Gene3D" id="1.10.10.10">
    <property type="entry name" value="Winged helix-like DNA-binding domain superfamily/Winged helix DNA-binding domain"/>
    <property type="match status" value="1"/>
</dbReference>
<dbReference type="InterPro" id="IPR036390">
    <property type="entry name" value="WH_DNA-bd_sf"/>
</dbReference>
<evidence type="ECO:0000313" key="5">
    <source>
        <dbReference type="EMBL" id="PJR14814.1"/>
    </source>
</evidence>
<dbReference type="InterPro" id="IPR036388">
    <property type="entry name" value="WH-like_DNA-bd_sf"/>
</dbReference>
<evidence type="ECO:0000259" key="4">
    <source>
        <dbReference type="PROSITE" id="PS50995"/>
    </source>
</evidence>
<gene>
    <name evidence="5" type="ORF">CEJ86_13390</name>
</gene>
<dbReference type="SMART" id="SM00347">
    <property type="entry name" value="HTH_MARR"/>
    <property type="match status" value="1"/>
</dbReference>
<feature type="domain" description="HTH marR-type" evidence="4">
    <location>
        <begin position="7"/>
        <end position="139"/>
    </location>
</feature>
<name>A0A2J0Z2V0_RHIML</name>
<dbReference type="PROSITE" id="PS01117">
    <property type="entry name" value="HTH_MARR_1"/>
    <property type="match status" value="1"/>
</dbReference>
<reference evidence="5 6" key="1">
    <citation type="submission" date="2017-06" db="EMBL/GenBank/DDBJ databases">
        <title>Ensifer strains isolated from leguminous trees and herbs display diverse denitrification phenotypes with some acting as strong N2O sinks.</title>
        <authorList>
            <person name="Woliy K."/>
            <person name="Mania D."/>
            <person name="Bakken L.R."/>
            <person name="Frostegard A."/>
        </authorList>
    </citation>
    <scope>NUCLEOTIDE SEQUENCE [LARGE SCALE GENOMIC DNA]</scope>
    <source>
        <strain evidence="5 6">AC50a</strain>
    </source>
</reference>
<dbReference type="GO" id="GO:0003677">
    <property type="term" value="F:DNA binding"/>
    <property type="evidence" value="ECO:0007669"/>
    <property type="project" value="UniProtKB-KW"/>
</dbReference>
<dbReference type="RefSeq" id="WP_100672101.1">
    <property type="nucleotide sequence ID" value="NZ_CP141212.1"/>
</dbReference>
<dbReference type="PANTHER" id="PTHR42756">
    <property type="entry name" value="TRANSCRIPTIONAL REGULATOR, MARR"/>
    <property type="match status" value="1"/>
</dbReference>
<evidence type="ECO:0000256" key="1">
    <source>
        <dbReference type="ARBA" id="ARBA00023015"/>
    </source>
</evidence>
<keyword evidence="1" id="KW-0805">Transcription regulation</keyword>
<dbReference type="EMBL" id="NJGD01000005">
    <property type="protein sequence ID" value="PJR14814.1"/>
    <property type="molecule type" value="Genomic_DNA"/>
</dbReference>
<comment type="caution">
    <text evidence="5">The sequence shown here is derived from an EMBL/GenBank/DDBJ whole genome shotgun (WGS) entry which is preliminary data.</text>
</comment>
<evidence type="ECO:0000256" key="3">
    <source>
        <dbReference type="ARBA" id="ARBA00023163"/>
    </source>
</evidence>
<sequence>MPNPSDNRELFDALATVNRKLRSVFDARVKERGLTLPRARMLFALARKEGLNQRELAEELDIETPTIVRLLDGMEKQGFIERRVELSDRRAKQIHMTDIGRSVADEIQKLASDIREEVLGGLQPQEIAVALKVVCKIATNIQSIGRSGDR</sequence>
<keyword evidence="2" id="KW-0238">DNA-binding</keyword>
<dbReference type="PANTHER" id="PTHR42756:SF1">
    <property type="entry name" value="TRANSCRIPTIONAL REPRESSOR OF EMRAB OPERON"/>
    <property type="match status" value="1"/>
</dbReference>
<dbReference type="InterPro" id="IPR000835">
    <property type="entry name" value="HTH_MarR-typ"/>
</dbReference>
<proteinExistence type="predicted"/>